<keyword evidence="2" id="KW-0479">Metal-binding</keyword>
<dbReference type="Pfam" id="PF00111">
    <property type="entry name" value="Fer2"/>
    <property type="match status" value="1"/>
</dbReference>
<dbReference type="PANTHER" id="PTHR47354:SF5">
    <property type="entry name" value="PROTEIN RFBI"/>
    <property type="match status" value="1"/>
</dbReference>
<dbReference type="EMBL" id="AP013066">
    <property type="protein sequence ID" value="BAN35871.1"/>
    <property type="molecule type" value="Genomic_DNA"/>
</dbReference>
<dbReference type="OrthoDB" id="9806195at2"/>
<dbReference type="PROSITE" id="PS51085">
    <property type="entry name" value="2FE2S_FER_2"/>
    <property type="match status" value="1"/>
</dbReference>
<keyword evidence="2" id="KW-0001">2Fe-2S</keyword>
<evidence type="ECO:0000259" key="4">
    <source>
        <dbReference type="PROSITE" id="PS51384"/>
    </source>
</evidence>
<dbReference type="GO" id="GO:0051537">
    <property type="term" value="F:2 iron, 2 sulfur cluster binding"/>
    <property type="evidence" value="ECO:0007669"/>
    <property type="project" value="UniProtKB-KW"/>
</dbReference>
<proteinExistence type="predicted"/>
<dbReference type="Pfam" id="PF00175">
    <property type="entry name" value="NAD_binding_1"/>
    <property type="match status" value="1"/>
</dbReference>
<dbReference type="PROSITE" id="PS51384">
    <property type="entry name" value="FAD_FR"/>
    <property type="match status" value="1"/>
</dbReference>
<evidence type="ECO:0000256" key="2">
    <source>
        <dbReference type="ARBA" id="ARBA00022714"/>
    </source>
</evidence>
<dbReference type="InterPro" id="IPR017927">
    <property type="entry name" value="FAD-bd_FR_type"/>
</dbReference>
<accession>S6AI49</accession>
<dbReference type="InterPro" id="IPR036010">
    <property type="entry name" value="2Fe-2S_ferredoxin-like_sf"/>
</dbReference>
<dbReference type="HOGENOM" id="CLU_548488_0_0_4"/>
<keyword evidence="2" id="KW-0408">Iron</keyword>
<comment type="cofactor">
    <cofactor evidence="1">
        <name>FAD</name>
        <dbReference type="ChEBI" id="CHEBI:57692"/>
    </cofactor>
</comment>
<dbReference type="InterPro" id="IPR017938">
    <property type="entry name" value="Riboflavin_synthase-like_b-brl"/>
</dbReference>
<evidence type="ECO:0000256" key="1">
    <source>
        <dbReference type="ARBA" id="ARBA00001974"/>
    </source>
</evidence>
<dbReference type="InterPro" id="IPR001433">
    <property type="entry name" value="OxRdtase_FAD/NAD-bd"/>
</dbReference>
<feature type="domain" description="FAD-binding FR-type" evidence="4">
    <location>
        <begin position="261"/>
        <end position="361"/>
    </location>
</feature>
<evidence type="ECO:0000313" key="5">
    <source>
        <dbReference type="EMBL" id="BAN35871.1"/>
    </source>
</evidence>
<sequence length="497" mass="53963">MPQLLNLSRAARLVGVTRVALQKKIKDGVLASFDGTVAAEDLLRVYPDVQFEDNTAFERVAQIKEKAFGKRVFERTLPDKEVLAARLTGLSKELAETKVSLSQYQAIVDGLEKQLREWGNGGEEVQAAAASLRMWVHQELAARDAQAGLPNLTIRDSFLRVMAAHVKIQPSGHEFFVEGADTLLEAALRAGLALNYGCSNGNCGQCKARVVSGQVMKVRPHDYVLSAADKASGCALMCSNTAVTDVVIEAGEAHLASDIPLQHITAHVKSIEQAGDDMLILNLQTPRNNRLRFLAGQNATLQLGHALSAEFPVASCPCDDRNLQFHIRNLRGNPFADYVATRLTEGEAVAVEGPKGSFVLHEDSTRPLIFIAFGAGFAPVKSLMEHAMALDVAESVHLYWVVSREVNLYFSNLPRAWADALDNFQYTPLVAGTDLETAVGRQESLVGGLLQRIVDDYLVLGGFDVHVAGPESLVDAARKWLLGHGLPDAQLITGVVR</sequence>
<dbReference type="Gene3D" id="3.40.50.80">
    <property type="entry name" value="Nucleotide-binding domain of ferredoxin-NADP reductase (FNR) module"/>
    <property type="match status" value="1"/>
</dbReference>
<dbReference type="Proteomes" id="UP000015559">
    <property type="component" value="Chromosome"/>
</dbReference>
<keyword evidence="6" id="KW-1185">Reference proteome</keyword>
<dbReference type="AlphaFoldDB" id="S6AI49"/>
<dbReference type="STRING" id="1163617.SCD_n02060"/>
<feature type="domain" description="2Fe-2S ferredoxin-type" evidence="3">
    <location>
        <begin position="164"/>
        <end position="254"/>
    </location>
</feature>
<dbReference type="InterPro" id="IPR012675">
    <property type="entry name" value="Beta-grasp_dom_sf"/>
</dbReference>
<dbReference type="SUPFAM" id="SSF54292">
    <property type="entry name" value="2Fe-2S ferredoxin-like"/>
    <property type="match status" value="1"/>
</dbReference>
<name>S6AI49_SULDS</name>
<dbReference type="InterPro" id="IPR001041">
    <property type="entry name" value="2Fe-2S_ferredoxin-type"/>
</dbReference>
<dbReference type="InterPro" id="IPR039261">
    <property type="entry name" value="FNR_nucleotide-bd"/>
</dbReference>
<dbReference type="eggNOG" id="COG1018">
    <property type="taxonomic scope" value="Bacteria"/>
</dbReference>
<dbReference type="PROSITE" id="PS00197">
    <property type="entry name" value="2FE2S_FER_1"/>
    <property type="match status" value="1"/>
</dbReference>
<dbReference type="eggNOG" id="COG0543">
    <property type="taxonomic scope" value="Bacteria"/>
</dbReference>
<gene>
    <name evidence="5" type="ORF">SCD_n02060</name>
</gene>
<dbReference type="RefSeq" id="WP_009205067.1">
    <property type="nucleotide sequence ID" value="NC_022357.1"/>
</dbReference>
<evidence type="ECO:0000313" key="6">
    <source>
        <dbReference type="Proteomes" id="UP000015559"/>
    </source>
</evidence>
<dbReference type="SUPFAM" id="SSF52343">
    <property type="entry name" value="Ferredoxin reductase-like, C-terminal NADP-linked domain"/>
    <property type="match status" value="1"/>
</dbReference>
<dbReference type="KEGG" id="sdr:SCD_n02060"/>
<evidence type="ECO:0000259" key="3">
    <source>
        <dbReference type="PROSITE" id="PS51085"/>
    </source>
</evidence>
<reference evidence="5 6" key="1">
    <citation type="journal article" date="2012" name="Appl. Environ. Microbiol.">
        <title>Draft genome sequence of a psychrotolerant sulfur-oxidizing bacterium, Sulfuricella denitrificans skB26, and proteomic insights into cold adaptation.</title>
        <authorList>
            <person name="Watanabe T."/>
            <person name="Kojima H."/>
            <person name="Fukui M."/>
        </authorList>
    </citation>
    <scope>NUCLEOTIDE SEQUENCE [LARGE SCALE GENOMIC DNA]</scope>
    <source>
        <strain evidence="6">skB26</strain>
    </source>
</reference>
<dbReference type="PANTHER" id="PTHR47354">
    <property type="entry name" value="NADH OXIDOREDUCTASE HCR"/>
    <property type="match status" value="1"/>
</dbReference>
<dbReference type="InterPro" id="IPR006058">
    <property type="entry name" value="2Fe2S_fd_BS"/>
</dbReference>
<dbReference type="Gene3D" id="3.10.20.30">
    <property type="match status" value="1"/>
</dbReference>
<dbReference type="SUPFAM" id="SSF63380">
    <property type="entry name" value="Riboflavin synthase domain-like"/>
    <property type="match status" value="1"/>
</dbReference>
<organism evidence="5 6">
    <name type="scientific">Sulfuricella denitrificans (strain DSM 22764 / NBRC 105220 / skB26)</name>
    <dbReference type="NCBI Taxonomy" id="1163617"/>
    <lineage>
        <taxon>Bacteria</taxon>
        <taxon>Pseudomonadati</taxon>
        <taxon>Pseudomonadota</taxon>
        <taxon>Betaproteobacteria</taxon>
        <taxon>Nitrosomonadales</taxon>
        <taxon>Sulfuricellaceae</taxon>
        <taxon>Sulfuricella</taxon>
    </lineage>
</organism>
<protein>
    <submittedName>
        <fullName evidence="5">Ferredoxin</fullName>
    </submittedName>
</protein>
<dbReference type="PRINTS" id="PR00410">
    <property type="entry name" value="PHEHYDRXLASE"/>
</dbReference>
<keyword evidence="2" id="KW-0411">Iron-sulfur</keyword>
<dbReference type="CDD" id="cd00207">
    <property type="entry name" value="fer2"/>
    <property type="match status" value="1"/>
</dbReference>
<dbReference type="GO" id="GO:0016491">
    <property type="term" value="F:oxidoreductase activity"/>
    <property type="evidence" value="ECO:0007669"/>
    <property type="project" value="InterPro"/>
</dbReference>
<dbReference type="Gene3D" id="2.40.30.10">
    <property type="entry name" value="Translation factors"/>
    <property type="match status" value="1"/>
</dbReference>
<dbReference type="InterPro" id="IPR050415">
    <property type="entry name" value="MRET"/>
</dbReference>